<dbReference type="EMBL" id="BAAANQ010000012">
    <property type="protein sequence ID" value="GAA2062528.1"/>
    <property type="molecule type" value="Genomic_DNA"/>
</dbReference>
<dbReference type="InterPro" id="IPR036291">
    <property type="entry name" value="NAD(P)-bd_dom_sf"/>
</dbReference>
<dbReference type="PROSITE" id="PS00012">
    <property type="entry name" value="PHOSPHOPANTETHEINE"/>
    <property type="match status" value="1"/>
</dbReference>
<dbReference type="NCBIfam" id="TIGR01733">
    <property type="entry name" value="AA-adenyl-dom"/>
    <property type="match status" value="1"/>
</dbReference>
<reference evidence="5 6" key="1">
    <citation type="journal article" date="2019" name="Int. J. Syst. Evol. Microbiol.">
        <title>The Global Catalogue of Microorganisms (GCM) 10K type strain sequencing project: providing services to taxonomists for standard genome sequencing and annotation.</title>
        <authorList>
            <consortium name="The Broad Institute Genomics Platform"/>
            <consortium name="The Broad Institute Genome Sequencing Center for Infectious Disease"/>
            <person name="Wu L."/>
            <person name="Ma J."/>
        </authorList>
    </citation>
    <scope>NUCLEOTIDE SEQUENCE [LARGE SCALE GENOMIC DNA]</scope>
    <source>
        <strain evidence="5 6">JCM 14549</strain>
    </source>
</reference>
<dbReference type="InterPro" id="IPR000873">
    <property type="entry name" value="AMP-dep_synth/lig_dom"/>
</dbReference>
<dbReference type="SUPFAM" id="SSF51735">
    <property type="entry name" value="NAD(P)-binding Rossmann-fold domains"/>
    <property type="match status" value="1"/>
</dbReference>
<dbReference type="InterPro" id="IPR025110">
    <property type="entry name" value="AMP-bd_C"/>
</dbReference>
<evidence type="ECO:0000256" key="1">
    <source>
        <dbReference type="ARBA" id="ARBA00001957"/>
    </source>
</evidence>
<organism evidence="5 6">
    <name type="scientific">Streptomyces cheonanensis</name>
    <dbReference type="NCBI Taxonomy" id="312720"/>
    <lineage>
        <taxon>Bacteria</taxon>
        <taxon>Bacillati</taxon>
        <taxon>Actinomycetota</taxon>
        <taxon>Actinomycetes</taxon>
        <taxon>Kitasatosporales</taxon>
        <taxon>Streptomycetaceae</taxon>
        <taxon>Streptomyces</taxon>
    </lineage>
</organism>
<keyword evidence="6" id="KW-1185">Reference proteome</keyword>
<dbReference type="SUPFAM" id="SSF47336">
    <property type="entry name" value="ACP-like"/>
    <property type="match status" value="2"/>
</dbReference>
<dbReference type="InterPro" id="IPR042099">
    <property type="entry name" value="ANL_N_sf"/>
</dbReference>
<evidence type="ECO:0000313" key="6">
    <source>
        <dbReference type="Proteomes" id="UP001403094"/>
    </source>
</evidence>
<dbReference type="InterPro" id="IPR009081">
    <property type="entry name" value="PP-bd_ACP"/>
</dbReference>
<dbReference type="Gene3D" id="3.30.559.30">
    <property type="entry name" value="Nonribosomal peptide synthetase, condensation domain"/>
    <property type="match status" value="1"/>
</dbReference>
<evidence type="ECO:0000256" key="2">
    <source>
        <dbReference type="ARBA" id="ARBA00022450"/>
    </source>
</evidence>
<dbReference type="InterPro" id="IPR036736">
    <property type="entry name" value="ACP-like_sf"/>
</dbReference>
<gene>
    <name evidence="5" type="ORF">GCM10009757_46650</name>
</gene>
<protein>
    <recommendedName>
        <fullName evidence="4">Carrier domain-containing protein</fullName>
    </recommendedName>
</protein>
<dbReference type="InterPro" id="IPR001031">
    <property type="entry name" value="Thioesterase"/>
</dbReference>
<dbReference type="SMART" id="SM00823">
    <property type="entry name" value="PKS_PP"/>
    <property type="match status" value="2"/>
</dbReference>
<keyword evidence="3" id="KW-0597">Phosphoprotein</keyword>
<feature type="domain" description="Carrier" evidence="4">
    <location>
        <begin position="1255"/>
        <end position="1330"/>
    </location>
</feature>
<dbReference type="SUPFAM" id="SSF53474">
    <property type="entry name" value="alpha/beta-Hydrolases"/>
    <property type="match status" value="1"/>
</dbReference>
<dbReference type="SUPFAM" id="SSF56801">
    <property type="entry name" value="Acetyl-CoA synthetase-like"/>
    <property type="match status" value="3"/>
</dbReference>
<dbReference type="PANTHER" id="PTHR45527:SF1">
    <property type="entry name" value="FATTY ACID SYNTHASE"/>
    <property type="match status" value="1"/>
</dbReference>
<dbReference type="RefSeq" id="WP_346071540.1">
    <property type="nucleotide sequence ID" value="NZ_BAAANQ010000012.1"/>
</dbReference>
<dbReference type="Gene3D" id="1.10.1200.10">
    <property type="entry name" value="ACP-like"/>
    <property type="match status" value="2"/>
</dbReference>
<dbReference type="Gene3D" id="3.30.300.30">
    <property type="match status" value="3"/>
</dbReference>
<dbReference type="InterPro" id="IPR006162">
    <property type="entry name" value="Ppantetheine_attach_site"/>
</dbReference>
<dbReference type="SUPFAM" id="SSF52777">
    <property type="entry name" value="CoA-dependent acyltransferases"/>
    <property type="match status" value="2"/>
</dbReference>
<dbReference type="InterPro" id="IPR020845">
    <property type="entry name" value="AMP-binding_CS"/>
</dbReference>
<dbReference type="Pfam" id="PF00501">
    <property type="entry name" value="AMP-binding"/>
    <property type="match status" value="2"/>
</dbReference>
<evidence type="ECO:0000313" key="5">
    <source>
        <dbReference type="EMBL" id="GAA2062528.1"/>
    </source>
</evidence>
<dbReference type="InterPro" id="IPR023213">
    <property type="entry name" value="CAT-like_dom_sf"/>
</dbReference>
<dbReference type="CDD" id="cd12117">
    <property type="entry name" value="A_NRPS_Srf_like"/>
    <property type="match status" value="1"/>
</dbReference>
<keyword evidence="2" id="KW-0596">Phosphopantetheine</keyword>
<dbReference type="InterPro" id="IPR010071">
    <property type="entry name" value="AA_adenyl_dom"/>
</dbReference>
<dbReference type="InterPro" id="IPR029058">
    <property type="entry name" value="AB_hydrolase_fold"/>
</dbReference>
<dbReference type="SMART" id="SM00824">
    <property type="entry name" value="PKS_TE"/>
    <property type="match status" value="1"/>
</dbReference>
<dbReference type="CDD" id="cd19531">
    <property type="entry name" value="LCL_NRPS-like"/>
    <property type="match status" value="1"/>
</dbReference>
<dbReference type="Gene3D" id="3.30.559.10">
    <property type="entry name" value="Chloramphenicol acetyltransferase-like domain"/>
    <property type="match status" value="1"/>
</dbReference>
<dbReference type="Gene3D" id="3.40.50.980">
    <property type="match status" value="2"/>
</dbReference>
<dbReference type="Gene3D" id="3.40.50.1820">
    <property type="entry name" value="alpha/beta hydrolase"/>
    <property type="match status" value="1"/>
</dbReference>
<evidence type="ECO:0000256" key="3">
    <source>
        <dbReference type="ARBA" id="ARBA00022553"/>
    </source>
</evidence>
<dbReference type="PROSITE" id="PS50075">
    <property type="entry name" value="CARRIER"/>
    <property type="match status" value="2"/>
</dbReference>
<accession>A0ABN2VHJ1</accession>
<sequence>MSTRHTKRASELIRHRGRRYPVATVEAGALRADDIAECAVVQCRTAGGATRAVAFVRTTSGRAVTAEDLPGVPVDEVVTLSSLPLDRHGRVDYALLRQAAVLDRETLSEAESAWRTSHGLRESAVLHREVYDYGSPVAPLAPPAPAADEDTAPAAGPRPAVPAYIQGPPILEVPGDAQTVTATLYRAARAGEDTGCHFVDAAGRTVSVPYARLLARAERVAAHLQRDGVTTGDRVLLLAGSQEEFTVALWGTLLCGATAVPVTPSADYRERRTEAEALRRIWTTARRPRVLTTPGLLPEAARLLDGATLLSLADAEAHDGTPRPVDIAPDLPALILFTSGSTGTPKGVVQSHATLLNKQRAAVQHSGYAADDVFLNWLAIEHVVGLVHAHLLPVYLGARQVHAATDYVLHEPLRWAELASTHRATNTWGPNSMLALLADAVADAAPARWDLSAVRRWINAGEQVHYATCQRLLTLLEPYGLPADAVKPEWGMSETCNMVIVSDELARGRTTGVRDVRRIHPDGTLDFADRPGGSGGRFVECGRVYPGVEARVVDEEGTVVPEGRIGTFQVRGATRLLEYFNNPEANARFFREDGWFDTGDLAFIQDRRVTFTGRGADRIIVNGLNYQNVDLEALVETVPGVLPTFAAACSVRAEDDVTDHLAVFYVPETTDPAGAPRHIREIQAALRREFGMSARYVVPLRTEQIPKTSIGKIQRGKLVARLTAGEYDEILRSTGQLRGTRRTQVPPWFFTETTHPRVLPPAAAGRPVALTLDGGAPADREQVGRALAGALTVVTGPVEEHSERPLDARVDLTLTRDGWGADDVLALLESTTGRLTADAGEAAGPRRILLVSVAARGRDDTARAYLGALQGYVRSVNDDTGAPTVVWCDLDTLDAATATALAAELTSSAGSPVVAHHGGVRTERVLAPAPVAPAPAPVAGGGTALRTGGSYLISGGLGGVGREVSRFLADRYGARLILVGSTPEERLDEDRRRALAALAARTRVRYVTVDLAAPDAPARLRAAVGPDAGRLDGAFHLAGLGTFGQESLDGLGERGAVDGEQLARYTALKVGGLFALAEAAGPAAPLVAFSSVNAYFGGAGYAEYSASNSALNEAVRVLRARGHRAAVSLGWSAWAGLGMSRGSALPIERRGFVPLEPDPALESLLLALGHDRPVTYVGLDGAHPGIAAQVRHKPGWRLVPAYYYAAGTELPADGIAALAPGTEIAQVPQLPRRRDGRLDTVRLLQSAGTRATGARPETETERRLAAVWERILGTEDLARDDDFFSLGGHSLMAARLGNDIRAEFGVTLALHEVFGDPTLAAIAAVIDAKSAHPADTPDTSAAPGAEPEDGLSAAQRRIFFAESVEPGLALYNIVAAWELTGALDAELLEKALHHVVRRHEALRTVFDTVEGSPVARVVDRPEVPLRRVALDTLDEEEAQARLARTLDAELRHVYDLAAAPLARCTLAALPGDRAVLIVSHHHLASDGWSLGVFMRDLVLVYNALADRDLPELPALPADVPALVRRQDAAGAASEQAAEHWRRQLSRDIAPLELPLDHPRPQMQSYAGDTLFLELGPQEVCRISTAAAGAGVSTAVWLASAYGVLLARLTGRQEFLVGMPAMRRDDPALADAVGMLVNTLPHLMTVPADRPVDAQCAAVRQGMTDLLRYQDYPFDHMVARFGPERDTSRPPLVQTMFNYVPMEGFPQFTGTTRAPLELRHPIARFDFSLHAYERENGLVLAFEYATALFRAETVRGWQQAFRTLIEAMAAGPRTPVGELAVVPAGERERALTLGRNTRAVPEQGSVAAAFAATARAHPDRTALEHGADTLTYRELDDRSAALAAHLAGHGVAAGDRVALDAAKRIDTITGMLAVLRLGASYVPVDPEQPAPVTAAVLRAGGIRGHLTTGGWTGIDADGERTGAVPEIPTGPAAAAPPHREISGADEAYVMFTSGTTGRPKGVAIANSSVVGLVRDPDWISFGTGTRVLQTGSLSFDAATLEVWAPLLNGGTLVLTDKENILDVTRLRAEIERSQPTLMWVSAPLFHQLTDADPALFTGVADLLVGGDVVSPEHVNRVLERSPGTRITNGYGPTENTTFTTTHTMTAPVDGPVPIGRPIRGRTALVADESGQVVPFGVQGELYVGGEGLALGYVGNTEETARRFTELPALPGERLYRTGDFATQDADGVIHYRGRRDGQVKVRGHRVELDAVRAALCSLPGVRDAFVLSLPDAGGALAAHVAADGTDAAELRTRVRTLLPPYAVPSAIQVYDALPLKSSGKVDVALLRTGTATAPAEPAAATGTAEPLPPHAERLLAAYAAVLNVPHVGPDDSFFDLGGDSLLTIKLVSVLREEGVPVDPKQVFLYPDVRTLAAALEDHEQQLTARGGRPAAKLVRLRPEPGDGPDLVLAPPAGGTVLGYIELARHLRGFGRIHGVEAPGLGAGESLVLPSFEEAVDFCYEAAQDVLGNSGYVGGHSLGGHIAFHLASALIDKGVKPKGLIILDTPPNLGDIPVADADLTEEETRVFILAMGIGGMLDQDRDRLRQLPYEEAKRVLLERARKDPRVSAFLSAEYLDRFLRLQMHQLMYSREVALPDRALDIPVFVFRTGEHGTDVARLFSDWSRYTTREVTFVDIPGDHASMLRAPHVTEVARLLDQHCGAPR</sequence>
<dbReference type="Gene3D" id="3.40.50.720">
    <property type="entry name" value="NAD(P)-binding Rossmann-like Domain"/>
    <property type="match status" value="1"/>
</dbReference>
<dbReference type="Gene3D" id="3.40.50.12780">
    <property type="entry name" value="N-terminal domain of ligase-like"/>
    <property type="match status" value="1"/>
</dbReference>
<feature type="domain" description="Carrier" evidence="4">
    <location>
        <begin position="2304"/>
        <end position="2378"/>
    </location>
</feature>
<evidence type="ECO:0000259" key="4">
    <source>
        <dbReference type="PROSITE" id="PS50075"/>
    </source>
</evidence>
<dbReference type="PROSITE" id="PS00455">
    <property type="entry name" value="AMP_BINDING"/>
    <property type="match status" value="2"/>
</dbReference>
<dbReference type="Proteomes" id="UP001403094">
    <property type="component" value="Unassembled WGS sequence"/>
</dbReference>
<dbReference type="PANTHER" id="PTHR45527">
    <property type="entry name" value="NONRIBOSOMAL PEPTIDE SYNTHETASE"/>
    <property type="match status" value="1"/>
</dbReference>
<proteinExistence type="predicted"/>
<dbReference type="Gene3D" id="2.30.38.10">
    <property type="entry name" value="Luciferase, Domain 3"/>
    <property type="match status" value="1"/>
</dbReference>
<name>A0ABN2VHJ1_9ACTN</name>
<comment type="caution">
    <text evidence="5">The sequence shown here is derived from an EMBL/GenBank/DDBJ whole genome shotgun (WGS) entry which is preliminary data.</text>
</comment>
<dbReference type="SMART" id="SM00822">
    <property type="entry name" value="PKS_KR"/>
    <property type="match status" value="1"/>
</dbReference>
<dbReference type="Pfam" id="PF00975">
    <property type="entry name" value="Thioesterase"/>
    <property type="match status" value="1"/>
</dbReference>
<dbReference type="InterPro" id="IPR020802">
    <property type="entry name" value="TesA-like"/>
</dbReference>
<dbReference type="InterPro" id="IPR013968">
    <property type="entry name" value="PKS_KR"/>
</dbReference>
<dbReference type="InterPro" id="IPR020806">
    <property type="entry name" value="PKS_PP-bd"/>
</dbReference>
<dbReference type="Pfam" id="PF13193">
    <property type="entry name" value="AMP-binding_C"/>
    <property type="match status" value="1"/>
</dbReference>
<comment type="cofactor">
    <cofactor evidence="1">
        <name>pantetheine 4'-phosphate</name>
        <dbReference type="ChEBI" id="CHEBI:47942"/>
    </cofactor>
</comment>
<dbReference type="InterPro" id="IPR045851">
    <property type="entry name" value="AMP-bd_C_sf"/>
</dbReference>
<dbReference type="Pfam" id="PF00550">
    <property type="entry name" value="PP-binding"/>
    <property type="match status" value="2"/>
</dbReference>
<dbReference type="InterPro" id="IPR057326">
    <property type="entry name" value="KR_dom"/>
</dbReference>
<dbReference type="Pfam" id="PF00668">
    <property type="entry name" value="Condensation"/>
    <property type="match status" value="1"/>
</dbReference>
<dbReference type="Pfam" id="PF08659">
    <property type="entry name" value="KR"/>
    <property type="match status" value="1"/>
</dbReference>
<dbReference type="InterPro" id="IPR001242">
    <property type="entry name" value="Condensation_dom"/>
</dbReference>